<name>A0A705LZN8_SALER</name>
<protein>
    <submittedName>
        <fullName evidence="1">IS6 family transposase</fullName>
    </submittedName>
</protein>
<organism evidence="1">
    <name type="scientific">Salmonella enterica</name>
    <name type="common">Salmonella choleraesuis</name>
    <dbReference type="NCBI Taxonomy" id="28901"/>
    <lineage>
        <taxon>Bacteria</taxon>
        <taxon>Pseudomonadati</taxon>
        <taxon>Pseudomonadota</taxon>
        <taxon>Gammaproteobacteria</taxon>
        <taxon>Enterobacterales</taxon>
        <taxon>Enterobacteriaceae</taxon>
        <taxon>Salmonella</taxon>
    </lineage>
</organism>
<comment type="caution">
    <text evidence="1">The sequence shown here is derived from an EMBL/GenBank/DDBJ whole genome shotgun (WGS) entry which is preliminary data.</text>
</comment>
<reference evidence="1" key="1">
    <citation type="journal article" date="2018" name="Genome Biol.">
        <title>SKESA: strategic k-mer extension for scrupulous assemblies.</title>
        <authorList>
            <person name="Souvorov A."/>
            <person name="Agarwala R."/>
            <person name="Lipman D.J."/>
        </authorList>
    </citation>
    <scope>NUCLEOTIDE SEQUENCE</scope>
    <source>
        <strain evidence="1">Monophasic variant of S.Typhimurium</strain>
    </source>
</reference>
<reference evidence="1" key="2">
    <citation type="submission" date="2019-01" db="EMBL/GenBank/DDBJ databases">
        <authorList>
            <consortium name="NCBI Pathogen Detection Project"/>
        </authorList>
    </citation>
    <scope>NUCLEOTIDE SEQUENCE</scope>
    <source>
        <strain evidence="1">Monophasic variant of S.Typhimurium</strain>
    </source>
</reference>
<sequence length="39" mass="4994">MNPFKGRHFQRDIILWAVRWYWRNPSDLCPWHMDETYVK</sequence>
<evidence type="ECO:0000313" key="1">
    <source>
        <dbReference type="EMBL" id="HAC8674464.1"/>
    </source>
</evidence>
<accession>A0A705LZN8</accession>
<dbReference type="AlphaFoldDB" id="A0A705LZN8"/>
<gene>
    <name evidence="1" type="ORF">G0I41_24590</name>
</gene>
<proteinExistence type="predicted"/>
<dbReference type="EMBL" id="DAAMXY010000045">
    <property type="protein sequence ID" value="HAC8674464.1"/>
    <property type="molecule type" value="Genomic_DNA"/>
</dbReference>
<feature type="non-terminal residue" evidence="1">
    <location>
        <position position="39"/>
    </location>
</feature>